<keyword evidence="2" id="KW-1185">Reference proteome</keyword>
<name>A0AC61MQA3_9FIRM</name>
<protein>
    <submittedName>
        <fullName evidence="1">Uncharacterized protein</fullName>
    </submittedName>
</protein>
<sequence>MKKIGTLLIALMLIVTACSNNSSKETSKETRETIEITESVEVEKETNYEKAFSTYNETLLEKVELLLDSEDSIPEGKYTEEWEQGHREVLAEVKDTINTFENIEVPEKYKSVHEKYIEANDQLLTYINETSRMLDEGLIKFDEINKYYHGFVELQGEAADLYNDIP</sequence>
<dbReference type="Proteomes" id="UP000595814">
    <property type="component" value="Chromosome"/>
</dbReference>
<evidence type="ECO:0000313" key="1">
    <source>
        <dbReference type="EMBL" id="QQK07865.1"/>
    </source>
</evidence>
<accession>A0AC61MQA3</accession>
<evidence type="ECO:0000313" key="2">
    <source>
        <dbReference type="Proteomes" id="UP000595814"/>
    </source>
</evidence>
<gene>
    <name evidence="1" type="ORF">JFY71_11420</name>
</gene>
<dbReference type="EMBL" id="CP066744">
    <property type="protein sequence ID" value="QQK07865.1"/>
    <property type="molecule type" value="Genomic_DNA"/>
</dbReference>
<reference evidence="1 2" key="1">
    <citation type="journal article" date="2022" name="Int. J. Syst. Evol. Microbiol.">
        <title>Miniphocaeibacter halophilus sp. nov., an ammonium-tolerant acetate-producing bacterium isolated from a biogas system.</title>
        <authorList>
            <person name="Schnurer A."/>
            <person name="Singh A."/>
            <person name="Bi S."/>
            <person name="Qiao W."/>
            <person name="Westerholm M."/>
        </authorList>
    </citation>
    <scope>NUCLEOTIDE SEQUENCE [LARGE SCALE GENOMIC DNA]</scope>
    <source>
        <strain evidence="1 2">AMB_01</strain>
    </source>
</reference>
<organism evidence="1 2">
    <name type="scientific">Miniphocaeibacter halophilus</name>
    <dbReference type="NCBI Taxonomy" id="2931922"/>
    <lineage>
        <taxon>Bacteria</taxon>
        <taxon>Bacillati</taxon>
        <taxon>Bacillota</taxon>
        <taxon>Tissierellia</taxon>
        <taxon>Tissierellales</taxon>
        <taxon>Peptoniphilaceae</taxon>
        <taxon>Miniphocaeibacter</taxon>
    </lineage>
</organism>
<proteinExistence type="predicted"/>